<reference evidence="6 7" key="1">
    <citation type="submission" date="2017-08" db="EMBL/GenBank/DDBJ databases">
        <authorList>
            <person name="Park S.-J."/>
            <person name="Kim H."/>
        </authorList>
    </citation>
    <scope>NUCLEOTIDE SEQUENCE [LARGE SCALE GENOMIC DNA]</scope>
    <source>
        <strain evidence="7">ye3</strain>
    </source>
</reference>
<dbReference type="PROSITE" id="PS51891">
    <property type="entry name" value="CENP_V_GFA"/>
    <property type="match status" value="1"/>
</dbReference>
<proteinExistence type="inferred from homology"/>
<dbReference type="Gene3D" id="3.90.1590.10">
    <property type="entry name" value="glutathione-dependent formaldehyde- activating enzyme (gfa)"/>
    <property type="match status" value="1"/>
</dbReference>
<dbReference type="AlphaFoldDB" id="A0A410G8L1"/>
<dbReference type="InterPro" id="IPR006913">
    <property type="entry name" value="CENP-V/GFA"/>
</dbReference>
<dbReference type="PANTHER" id="PTHR33337:SF40">
    <property type="entry name" value="CENP-V_GFA DOMAIN-CONTAINING PROTEIN-RELATED"/>
    <property type="match status" value="1"/>
</dbReference>
<dbReference type="SUPFAM" id="SSF51316">
    <property type="entry name" value="Mss4-like"/>
    <property type="match status" value="1"/>
</dbReference>
<feature type="domain" description="CENP-V/GFA" evidence="5">
    <location>
        <begin position="3"/>
        <end position="121"/>
    </location>
</feature>
<evidence type="ECO:0000313" key="7">
    <source>
        <dbReference type="Proteomes" id="UP000283474"/>
    </source>
</evidence>
<evidence type="ECO:0000313" key="6">
    <source>
        <dbReference type="EMBL" id="QAA92642.1"/>
    </source>
</evidence>
<keyword evidence="2" id="KW-0479">Metal-binding</keyword>
<dbReference type="GO" id="GO:0046872">
    <property type="term" value="F:metal ion binding"/>
    <property type="evidence" value="ECO:0007669"/>
    <property type="project" value="UniProtKB-KW"/>
</dbReference>
<comment type="similarity">
    <text evidence="1">Belongs to the Gfa family.</text>
</comment>
<dbReference type="KEGG" id="pus:CKA81_01370"/>
<name>A0A410G8L1_9BURK</name>
<dbReference type="GO" id="GO:0016846">
    <property type="term" value="F:carbon-sulfur lyase activity"/>
    <property type="evidence" value="ECO:0007669"/>
    <property type="project" value="InterPro"/>
</dbReference>
<keyword evidence="3" id="KW-0862">Zinc</keyword>
<dbReference type="Proteomes" id="UP000283474">
    <property type="component" value="Chromosome"/>
</dbReference>
<protein>
    <recommendedName>
        <fullName evidence="5">CENP-V/GFA domain-containing protein</fullName>
    </recommendedName>
</protein>
<evidence type="ECO:0000256" key="4">
    <source>
        <dbReference type="ARBA" id="ARBA00023239"/>
    </source>
</evidence>
<dbReference type="InterPro" id="IPR011057">
    <property type="entry name" value="Mss4-like_sf"/>
</dbReference>
<dbReference type="EMBL" id="CP022987">
    <property type="protein sequence ID" value="QAA92642.1"/>
    <property type="molecule type" value="Genomic_DNA"/>
</dbReference>
<evidence type="ECO:0000256" key="1">
    <source>
        <dbReference type="ARBA" id="ARBA00005495"/>
    </source>
</evidence>
<keyword evidence="7" id="KW-1185">Reference proteome</keyword>
<dbReference type="PANTHER" id="PTHR33337">
    <property type="entry name" value="GFA DOMAIN-CONTAINING PROTEIN"/>
    <property type="match status" value="1"/>
</dbReference>
<organism evidence="6 7">
    <name type="scientific">Pollutimonas thiosulfatoxidans</name>
    <dbReference type="NCBI Taxonomy" id="2028345"/>
    <lineage>
        <taxon>Bacteria</taxon>
        <taxon>Pseudomonadati</taxon>
        <taxon>Pseudomonadota</taxon>
        <taxon>Betaproteobacteria</taxon>
        <taxon>Burkholderiales</taxon>
        <taxon>Alcaligenaceae</taxon>
        <taxon>Pollutimonas</taxon>
    </lineage>
</organism>
<evidence type="ECO:0000256" key="3">
    <source>
        <dbReference type="ARBA" id="ARBA00022833"/>
    </source>
</evidence>
<gene>
    <name evidence="6" type="ORF">CKA81_01370</name>
</gene>
<evidence type="ECO:0000256" key="2">
    <source>
        <dbReference type="ARBA" id="ARBA00022723"/>
    </source>
</evidence>
<dbReference type="OrthoDB" id="327703at2"/>
<evidence type="ECO:0000259" key="5">
    <source>
        <dbReference type="PROSITE" id="PS51891"/>
    </source>
</evidence>
<dbReference type="Pfam" id="PF04828">
    <property type="entry name" value="GFA"/>
    <property type="match status" value="1"/>
</dbReference>
<keyword evidence="4" id="KW-0456">Lyase</keyword>
<sequence>MIIEGGCYCGSVRYRAEGEALFKLQCHCRECQYISGGGPNIVMGMPENGFSYTLGNPRLFSRTDLPAPVTRHFCSDCGTHLLTTSPRVANAVLLKVGTLDDPAVFGRPSVAIFGIDKQPFHHVPEDIPLHERRPSSYA</sequence>
<accession>A0A410G8L1</accession>